<feature type="coiled-coil region" evidence="7">
    <location>
        <begin position="46"/>
        <end position="73"/>
    </location>
</feature>
<comment type="subcellular location">
    <subcellularLocation>
        <location evidence="1">Cytoplasm</location>
    </subcellularLocation>
</comment>
<keyword evidence="6" id="KW-0131">Cell cycle</keyword>
<reference evidence="9" key="1">
    <citation type="submission" date="2020-05" db="EMBL/GenBank/DDBJ databases">
        <authorList>
            <person name="Chiriac C."/>
            <person name="Salcher M."/>
            <person name="Ghai R."/>
            <person name="Kavagutti S V."/>
        </authorList>
    </citation>
    <scope>NUCLEOTIDE SEQUENCE</scope>
</reference>
<keyword evidence="5 7" id="KW-0175">Coiled coil</keyword>
<evidence type="ECO:0000256" key="6">
    <source>
        <dbReference type="ARBA" id="ARBA00023306"/>
    </source>
</evidence>
<protein>
    <submittedName>
        <fullName evidence="9">Unannotated protein</fullName>
    </submittedName>
</protein>
<evidence type="ECO:0000256" key="7">
    <source>
        <dbReference type="SAM" id="Coils"/>
    </source>
</evidence>
<feature type="region of interest" description="Disordered" evidence="8">
    <location>
        <begin position="212"/>
        <end position="340"/>
    </location>
</feature>
<dbReference type="Pfam" id="PF05103">
    <property type="entry name" value="DivIVA"/>
    <property type="match status" value="1"/>
</dbReference>
<dbReference type="Gene3D" id="6.10.250.660">
    <property type="match status" value="1"/>
</dbReference>
<keyword evidence="3" id="KW-0963">Cytoplasm</keyword>
<feature type="compositionally biased region" description="Low complexity" evidence="8">
    <location>
        <begin position="225"/>
        <end position="248"/>
    </location>
</feature>
<dbReference type="InterPro" id="IPR007793">
    <property type="entry name" value="DivIVA_fam"/>
</dbReference>
<dbReference type="NCBIfam" id="TIGR03544">
    <property type="entry name" value="DivI1A_domain"/>
    <property type="match status" value="1"/>
</dbReference>
<dbReference type="GO" id="GO:0005737">
    <property type="term" value="C:cytoplasm"/>
    <property type="evidence" value="ECO:0007669"/>
    <property type="project" value="UniProtKB-SubCell"/>
</dbReference>
<dbReference type="GO" id="GO:0051301">
    <property type="term" value="P:cell division"/>
    <property type="evidence" value="ECO:0007669"/>
    <property type="project" value="UniProtKB-KW"/>
</dbReference>
<keyword evidence="4" id="KW-0132">Cell division</keyword>
<accession>A0A6J6DH81</accession>
<evidence type="ECO:0000256" key="1">
    <source>
        <dbReference type="ARBA" id="ARBA00004496"/>
    </source>
</evidence>
<gene>
    <name evidence="9" type="ORF">UFOPK1493_01875</name>
</gene>
<sequence length="340" mass="35683">MARMELSPQAVAAATFKTVKRGYDPDEVRAYLIEVSAALEASHQQATAMEARARAAIAKLQDATQQAQQAAQHTGPVPVVAAPTVAAEDAEAISRTLLLAQRTADATVAEARAQAVAITEQAQTDASTVTASAKREAAAALEQARAEAARVLDEARSEATRAKSEQHLRAEAEVRELQLRRESLVADLDTLERHAARQRERIREAAEALSRLAQDVPADDERPVLTAADPAAPGTTDPATAAPAATLTNGERTGSHLLAPPVGGSLLGTGPVTGQVPLQPGVEPLVSPRPTSAEEVRSMWAEAERAEREARSAAPTKDDPTPVEGVIGLDESTPTEGIAR</sequence>
<evidence type="ECO:0000256" key="4">
    <source>
        <dbReference type="ARBA" id="ARBA00022618"/>
    </source>
</evidence>
<comment type="similarity">
    <text evidence="2">Belongs to the DivIVA family.</text>
</comment>
<name>A0A6J6DH81_9ZZZZ</name>
<dbReference type="InterPro" id="IPR019933">
    <property type="entry name" value="DivIVA_domain"/>
</dbReference>
<feature type="compositionally biased region" description="Basic and acidic residues" evidence="8">
    <location>
        <begin position="292"/>
        <end position="320"/>
    </location>
</feature>
<dbReference type="PANTHER" id="PTHR35794">
    <property type="entry name" value="CELL DIVISION PROTEIN DIVIVA"/>
    <property type="match status" value="1"/>
</dbReference>
<dbReference type="EMBL" id="CAEZSR010000064">
    <property type="protein sequence ID" value="CAB4562455.1"/>
    <property type="molecule type" value="Genomic_DNA"/>
</dbReference>
<evidence type="ECO:0000256" key="3">
    <source>
        <dbReference type="ARBA" id="ARBA00022490"/>
    </source>
</evidence>
<dbReference type="PANTHER" id="PTHR35794:SF2">
    <property type="entry name" value="CELL DIVISION PROTEIN DIVIVA"/>
    <property type="match status" value="1"/>
</dbReference>
<dbReference type="AlphaFoldDB" id="A0A6J6DH81"/>
<evidence type="ECO:0000313" key="9">
    <source>
        <dbReference type="EMBL" id="CAB4562455.1"/>
    </source>
</evidence>
<evidence type="ECO:0000256" key="5">
    <source>
        <dbReference type="ARBA" id="ARBA00023054"/>
    </source>
</evidence>
<organism evidence="9">
    <name type="scientific">freshwater metagenome</name>
    <dbReference type="NCBI Taxonomy" id="449393"/>
    <lineage>
        <taxon>unclassified sequences</taxon>
        <taxon>metagenomes</taxon>
        <taxon>ecological metagenomes</taxon>
    </lineage>
</organism>
<evidence type="ECO:0000256" key="8">
    <source>
        <dbReference type="SAM" id="MobiDB-lite"/>
    </source>
</evidence>
<evidence type="ECO:0000256" key="2">
    <source>
        <dbReference type="ARBA" id="ARBA00009008"/>
    </source>
</evidence>
<proteinExistence type="inferred from homology"/>